<gene>
    <name evidence="3" type="ORF">ABW22_06420</name>
</gene>
<dbReference type="SUPFAM" id="SSF53756">
    <property type="entry name" value="UDP-Glycosyltransferase/glycogen phosphorylase"/>
    <property type="match status" value="1"/>
</dbReference>
<dbReference type="Pfam" id="PF13439">
    <property type="entry name" value="Glyco_transf_4"/>
    <property type="match status" value="1"/>
</dbReference>
<proteinExistence type="predicted"/>
<evidence type="ECO:0000259" key="1">
    <source>
        <dbReference type="Pfam" id="PF00534"/>
    </source>
</evidence>
<dbReference type="GO" id="GO:0016757">
    <property type="term" value="F:glycosyltransferase activity"/>
    <property type="evidence" value="ECO:0007669"/>
    <property type="project" value="InterPro"/>
</dbReference>
<name>A0A119CWQ8_THIDE</name>
<dbReference type="EMBL" id="LDUG01000018">
    <property type="protein sequence ID" value="KVW97036.1"/>
    <property type="molecule type" value="Genomic_DNA"/>
</dbReference>
<dbReference type="Gene3D" id="3.40.50.2000">
    <property type="entry name" value="Glycogen Phosphorylase B"/>
    <property type="match status" value="2"/>
</dbReference>
<keyword evidence="4" id="KW-1185">Reference proteome</keyword>
<dbReference type="InterPro" id="IPR028098">
    <property type="entry name" value="Glyco_trans_4-like_N"/>
</dbReference>
<evidence type="ECO:0000313" key="4">
    <source>
        <dbReference type="Proteomes" id="UP000064243"/>
    </source>
</evidence>
<dbReference type="PANTHER" id="PTHR12526">
    <property type="entry name" value="GLYCOSYLTRANSFERASE"/>
    <property type="match status" value="1"/>
</dbReference>
<accession>A0A119CWQ8</accession>
<dbReference type="PATRIC" id="fig|36861.3.peg.752"/>
<dbReference type="AlphaFoldDB" id="A0A119CWQ8"/>
<protein>
    <submittedName>
        <fullName evidence="3">Uncharacterized protein</fullName>
    </submittedName>
</protein>
<dbReference type="OrthoDB" id="9775208at2"/>
<dbReference type="RefSeq" id="WP_059753474.1">
    <property type="nucleotide sequence ID" value="NZ_LDUG01000018.1"/>
</dbReference>
<reference evidence="3 4" key="1">
    <citation type="journal article" date="2015" name="Appl. Environ. Microbiol.">
        <title>Aerobic and Anaerobic Thiosulfate Oxidation by a Cold-Adapted, Subglacial Chemoautotroph.</title>
        <authorList>
            <person name="Harrold Z.R."/>
            <person name="Skidmore M.L."/>
            <person name="Hamilton T.L."/>
            <person name="Desch L."/>
            <person name="Amada K."/>
            <person name="van Gelder W."/>
            <person name="Glover K."/>
            <person name="Roden E.E."/>
            <person name="Boyd E.S."/>
        </authorList>
    </citation>
    <scope>NUCLEOTIDE SEQUENCE [LARGE SCALE GENOMIC DNA]</scope>
    <source>
        <strain evidence="3 4">RG</strain>
    </source>
</reference>
<feature type="domain" description="Glycosyl transferase family 1" evidence="1">
    <location>
        <begin position="195"/>
        <end position="362"/>
    </location>
</feature>
<dbReference type="InterPro" id="IPR001296">
    <property type="entry name" value="Glyco_trans_1"/>
</dbReference>
<dbReference type="CDD" id="cd03811">
    <property type="entry name" value="GT4_GT28_WabH-like"/>
    <property type="match status" value="1"/>
</dbReference>
<feature type="domain" description="Glycosyltransferase subfamily 4-like N-terminal" evidence="2">
    <location>
        <begin position="13"/>
        <end position="183"/>
    </location>
</feature>
<sequence length="440" mass="47419">MKILHVFHHSNLVNGVDWTTLTLLRTLRKQGVEVLAMVPQVGDVTAALDKLGVNYRVANLGCCTGSAKMAELAYLSRAAERAVEIEAWIRQERIDLVHLNTGHLLDAAIAATRAGAAAVWHIHAPFEIDLERYSGFMAPEGYAWLLGELGSHVIAVSDDVRASLLIHLPANKVSTLYNGIDIEDLEQRARLPSNSIRQDLGLAPDTPLVLGVGRISAQKDFATFTRVAHRVVKAHPTACFAIAGPAEDKSLADALQKQITELGLSRSVFILGARNDVPALLAQCDVFLSTATFEGQGLAALEAMTLNKPAVAMDCVGLRECIQSEVDGLLVPLGDEDACASAILRVLSDKALAARLGVRGRESVQAHYSAAAYGSGFLQIAQRAVEDNQPGRNAAAASFALGLLNEIREAHGRLLKSDRAPKSMRTLIRSRLPNLFNKIR</sequence>
<dbReference type="PANTHER" id="PTHR12526:SF630">
    <property type="entry name" value="GLYCOSYLTRANSFERASE"/>
    <property type="match status" value="1"/>
</dbReference>
<dbReference type="Pfam" id="PF00534">
    <property type="entry name" value="Glycos_transf_1"/>
    <property type="match status" value="1"/>
</dbReference>
<evidence type="ECO:0000313" key="3">
    <source>
        <dbReference type="EMBL" id="KVW97036.1"/>
    </source>
</evidence>
<evidence type="ECO:0000259" key="2">
    <source>
        <dbReference type="Pfam" id="PF13439"/>
    </source>
</evidence>
<dbReference type="Proteomes" id="UP000064243">
    <property type="component" value="Unassembled WGS sequence"/>
</dbReference>
<comment type="caution">
    <text evidence="3">The sequence shown here is derived from an EMBL/GenBank/DDBJ whole genome shotgun (WGS) entry which is preliminary data.</text>
</comment>
<organism evidence="3 4">
    <name type="scientific">Thiobacillus denitrificans</name>
    <dbReference type="NCBI Taxonomy" id="36861"/>
    <lineage>
        <taxon>Bacteria</taxon>
        <taxon>Pseudomonadati</taxon>
        <taxon>Pseudomonadota</taxon>
        <taxon>Betaproteobacteria</taxon>
        <taxon>Nitrosomonadales</taxon>
        <taxon>Thiobacillaceae</taxon>
        <taxon>Thiobacillus</taxon>
    </lineage>
</organism>